<evidence type="ECO:0000259" key="1">
    <source>
        <dbReference type="PROSITE" id="PS51186"/>
    </source>
</evidence>
<sequence length="174" mass="20496">MVFESENVYIEPIQMVDVENVVEIYNSNTQFLRHHIRDNQVTFQWVVEELESMKSLGFSSCKVLRKDVQKIVGIIDFKIDEESYLSLLMIHKDYANRGFGKQIYKAFEEYAISRHSKRIRLDVVTGYNDKVFHFWLENGFDKVENITLNWMGISLPAITMEKNLYLDKSLVIVS</sequence>
<name>A0ABY6ZAW6_9BACL</name>
<dbReference type="EMBL" id="CP104067">
    <property type="protein sequence ID" value="WAH40024.1"/>
    <property type="molecule type" value="Genomic_DNA"/>
</dbReference>
<dbReference type="Gene3D" id="3.40.630.30">
    <property type="match status" value="1"/>
</dbReference>
<organism evidence="2 3">
    <name type="scientific">Alicyclobacillus fastidiosus</name>
    <dbReference type="NCBI Taxonomy" id="392011"/>
    <lineage>
        <taxon>Bacteria</taxon>
        <taxon>Bacillati</taxon>
        <taxon>Bacillota</taxon>
        <taxon>Bacilli</taxon>
        <taxon>Bacillales</taxon>
        <taxon>Alicyclobacillaceae</taxon>
        <taxon>Alicyclobacillus</taxon>
    </lineage>
</organism>
<dbReference type="CDD" id="cd04301">
    <property type="entry name" value="NAT_SF"/>
    <property type="match status" value="1"/>
</dbReference>
<evidence type="ECO:0000313" key="3">
    <source>
        <dbReference type="Proteomes" id="UP001164761"/>
    </source>
</evidence>
<dbReference type="RefSeq" id="WP_268003922.1">
    <property type="nucleotide sequence ID" value="NZ_BSUT01000001.1"/>
</dbReference>
<evidence type="ECO:0000313" key="2">
    <source>
        <dbReference type="EMBL" id="WAH40024.1"/>
    </source>
</evidence>
<keyword evidence="3" id="KW-1185">Reference proteome</keyword>
<dbReference type="Proteomes" id="UP001164761">
    <property type="component" value="Chromosome"/>
</dbReference>
<dbReference type="PROSITE" id="PS51186">
    <property type="entry name" value="GNAT"/>
    <property type="match status" value="1"/>
</dbReference>
<accession>A0ABY6ZAW6</accession>
<gene>
    <name evidence="2" type="ORF">NZD89_16665</name>
</gene>
<dbReference type="InterPro" id="IPR016181">
    <property type="entry name" value="Acyl_CoA_acyltransferase"/>
</dbReference>
<dbReference type="Pfam" id="PF00583">
    <property type="entry name" value="Acetyltransf_1"/>
    <property type="match status" value="1"/>
</dbReference>
<dbReference type="InterPro" id="IPR000182">
    <property type="entry name" value="GNAT_dom"/>
</dbReference>
<proteinExistence type="predicted"/>
<protein>
    <submittedName>
        <fullName evidence="2">GNAT family N-acetyltransferase</fullName>
    </submittedName>
</protein>
<dbReference type="SUPFAM" id="SSF55729">
    <property type="entry name" value="Acyl-CoA N-acyltransferases (Nat)"/>
    <property type="match status" value="1"/>
</dbReference>
<feature type="domain" description="N-acetyltransferase" evidence="1">
    <location>
        <begin position="8"/>
        <end position="165"/>
    </location>
</feature>
<reference evidence="2" key="1">
    <citation type="submission" date="2022-08" db="EMBL/GenBank/DDBJ databases">
        <title>Alicyclobacillus fastidiosus DSM 17978, complete genome.</title>
        <authorList>
            <person name="Wang Q."/>
            <person name="Cai R."/>
            <person name="Wang Z."/>
        </authorList>
    </citation>
    <scope>NUCLEOTIDE SEQUENCE</scope>
    <source>
        <strain evidence="2">DSM 17978</strain>
    </source>
</reference>